<dbReference type="PROSITE" id="PS51297">
    <property type="entry name" value="K_BOX"/>
    <property type="match status" value="1"/>
</dbReference>
<evidence type="ECO:0000256" key="5">
    <source>
        <dbReference type="ARBA" id="ARBA00022516"/>
    </source>
</evidence>
<keyword evidence="13" id="KW-0238">DNA-binding</keyword>
<evidence type="ECO:0000256" key="6">
    <source>
        <dbReference type="ARBA" id="ARBA00022679"/>
    </source>
</evidence>
<dbReference type="Gene3D" id="1.10.238.10">
    <property type="entry name" value="EF-hand"/>
    <property type="match status" value="1"/>
</dbReference>
<dbReference type="GO" id="GO:0046983">
    <property type="term" value="F:protein dimerization activity"/>
    <property type="evidence" value="ECO:0007669"/>
    <property type="project" value="InterPro"/>
</dbReference>
<dbReference type="GO" id="GO:0050793">
    <property type="term" value="P:regulation of developmental process"/>
    <property type="evidence" value="ECO:0007669"/>
    <property type="project" value="UniProtKB-ARBA"/>
</dbReference>
<dbReference type="GO" id="GO:0005509">
    <property type="term" value="F:calcium ion binding"/>
    <property type="evidence" value="ECO:0007669"/>
    <property type="project" value="InterPro"/>
</dbReference>
<dbReference type="GO" id="GO:0045944">
    <property type="term" value="P:positive regulation of transcription by RNA polymerase II"/>
    <property type="evidence" value="ECO:0007669"/>
    <property type="project" value="InterPro"/>
</dbReference>
<dbReference type="GO" id="GO:0008654">
    <property type="term" value="P:phospholipid biosynthetic process"/>
    <property type="evidence" value="ECO:0007669"/>
    <property type="project" value="UniProtKB-KW"/>
</dbReference>
<dbReference type="Pfam" id="PF01693">
    <property type="entry name" value="Cauli_VI"/>
    <property type="match status" value="1"/>
</dbReference>
<gene>
    <name evidence="24" type="ORF">Ahy_B04g071795</name>
</gene>
<organism evidence="24 25">
    <name type="scientific">Arachis hypogaea</name>
    <name type="common">Peanut</name>
    <dbReference type="NCBI Taxonomy" id="3818"/>
    <lineage>
        <taxon>Eukaryota</taxon>
        <taxon>Viridiplantae</taxon>
        <taxon>Streptophyta</taxon>
        <taxon>Embryophyta</taxon>
        <taxon>Tracheophyta</taxon>
        <taxon>Spermatophyta</taxon>
        <taxon>Magnoliopsida</taxon>
        <taxon>eudicotyledons</taxon>
        <taxon>Gunneridae</taxon>
        <taxon>Pentapetalae</taxon>
        <taxon>rosids</taxon>
        <taxon>fabids</taxon>
        <taxon>Fabales</taxon>
        <taxon>Fabaceae</taxon>
        <taxon>Papilionoideae</taxon>
        <taxon>50 kb inversion clade</taxon>
        <taxon>dalbergioids sensu lato</taxon>
        <taxon>Dalbergieae</taxon>
        <taxon>Pterocarpus clade</taxon>
        <taxon>Arachis</taxon>
    </lineage>
</organism>
<keyword evidence="19" id="KW-0012">Acyltransferase</keyword>
<evidence type="ECO:0000313" key="24">
    <source>
        <dbReference type="EMBL" id="RYR15060.1"/>
    </source>
</evidence>
<feature type="coiled-coil region" evidence="20">
    <location>
        <begin position="675"/>
        <end position="724"/>
    </location>
</feature>
<dbReference type="InterPro" id="IPR002100">
    <property type="entry name" value="TF_MADSbox"/>
</dbReference>
<evidence type="ECO:0000256" key="9">
    <source>
        <dbReference type="ARBA" id="ARBA00022989"/>
    </source>
</evidence>
<evidence type="ECO:0000256" key="18">
    <source>
        <dbReference type="ARBA" id="ARBA00023264"/>
    </source>
</evidence>
<dbReference type="SUPFAM" id="SSF47473">
    <property type="entry name" value="EF-hand"/>
    <property type="match status" value="1"/>
</dbReference>
<dbReference type="PROSITE" id="PS00018">
    <property type="entry name" value="EF_HAND_1"/>
    <property type="match status" value="1"/>
</dbReference>
<dbReference type="InterPro" id="IPR018247">
    <property type="entry name" value="EF_Hand_1_Ca_BS"/>
</dbReference>
<dbReference type="InterPro" id="IPR002123">
    <property type="entry name" value="Plipid/glycerol_acylTrfase"/>
</dbReference>
<dbReference type="InterPro" id="IPR002487">
    <property type="entry name" value="TF_Kbox"/>
</dbReference>
<evidence type="ECO:0000256" key="16">
    <source>
        <dbReference type="ARBA" id="ARBA00023209"/>
    </source>
</evidence>
<protein>
    <submittedName>
        <fullName evidence="24">Uncharacterized protein</fullName>
    </submittedName>
</protein>
<evidence type="ECO:0000256" key="10">
    <source>
        <dbReference type="ARBA" id="ARBA00023015"/>
    </source>
</evidence>
<accession>A0A444ZLL0</accession>
<evidence type="ECO:0000256" key="20">
    <source>
        <dbReference type="SAM" id="Coils"/>
    </source>
</evidence>
<dbReference type="InterPro" id="IPR037056">
    <property type="entry name" value="RNase_H1_N_sf"/>
</dbReference>
<dbReference type="GO" id="GO:0008374">
    <property type="term" value="F:O-acyltransferase activity"/>
    <property type="evidence" value="ECO:0007669"/>
    <property type="project" value="InterPro"/>
</dbReference>
<keyword evidence="10" id="KW-0805">Transcription regulation</keyword>
<keyword evidence="17" id="KW-0539">Nucleus</keyword>
<dbReference type="GO" id="GO:0005634">
    <property type="term" value="C:nucleus"/>
    <property type="evidence" value="ECO:0007669"/>
    <property type="project" value="UniProtKB-SubCell"/>
</dbReference>
<feature type="domain" description="MADS-box" evidence="21">
    <location>
        <begin position="555"/>
        <end position="615"/>
    </location>
</feature>
<evidence type="ECO:0000256" key="2">
    <source>
        <dbReference type="ARBA" id="ARBA00004370"/>
    </source>
</evidence>
<keyword evidence="11" id="KW-0287">Flowering</keyword>
<dbReference type="InterPro" id="IPR033896">
    <property type="entry name" value="MEF2-like_N"/>
</dbReference>
<dbReference type="SUPFAM" id="SSF55658">
    <property type="entry name" value="L9 N-domain-like"/>
    <property type="match status" value="1"/>
</dbReference>
<dbReference type="Proteomes" id="UP000289738">
    <property type="component" value="Chromosome B04"/>
</dbReference>
<evidence type="ECO:0000259" key="21">
    <source>
        <dbReference type="PROSITE" id="PS50066"/>
    </source>
</evidence>
<dbReference type="Pfam" id="PF00319">
    <property type="entry name" value="SRF-TF"/>
    <property type="match status" value="1"/>
</dbReference>
<evidence type="ECO:0000256" key="12">
    <source>
        <dbReference type="ARBA" id="ARBA00023098"/>
    </source>
</evidence>
<keyword evidence="12" id="KW-0443">Lipid metabolism</keyword>
<keyword evidence="14" id="KW-0472">Membrane</keyword>
<sequence>MAENGITDPLLPPSSSSDHIILNLSESQRPSDSPNPFQFIGCSEPPSVPPASTVDPFRNGTQNVEGVYEWVKIVACLPLALVRVVVFGACLMVGYLATKFALWGWKDKENPMPTWRSRVMWVTRVCARLILFSFGYQWIKRRGKPAPREIAPIIVSNHVSYIEPIFYFYELFPTIVASESHDSIPCVGTIIRAMQVIYVNRFSPSSRREAVNEIKKSAFEDLNNREGLPAMDIPEYYYFLREPRQMAGALFPSSLVEYLPVVYPRDDKLESAAHYAERTGHAMASALNVVNTGHSYGDLMLHDNPSSYMVEMSRVEKLFKLSSTEALDFLNRFLSMNPDPSGRVQYHNFLRGLKLKACPVSEKIFAFLDVETSGAITFRQFLFGSAHVMKQPGFHHSCESAFSSCGGAVKDYIIEKELRDFIRPAIPGWKDDEVHELLVLFDHDNDGRIGKDDFLSCLRRNPLLIAFFNPHQLHHHTDIGVVKRISGILPIWCNKISLPPSPFLLHKHRSKKRKKKKTSSLLGLFEQLLCLLDYFLSITVREGLNCIEVVRRRKMVRGKTQMRRIENATSRQVTFSKRRNGLLKKAFELSVLCDAEVALIIFSPRGKLYEFSSSSMQETIERYRRHTRNAQTTPRSNEQNTQHLKQETASLMKKIEILEASKRKLVGEGLGSCTLEELQQIEQQLEKSVISVRARKTQVYKEQIDQLKEKEKALIAENIKLSEQYGIQAPQAILKDQKENEQSYPESSSPSSDVETELFIGLHSLEECMKRFLFFAVTKGHVPGVYTSWEEANEQVLNFIHPEFHCFNSYEQATLCFKARIYMISLEKAATSELSGNSREASSQKLPLLCGGARLPVIPGEELNGDFAIVSDMEEWLLKACYEAKIPGPCFFKQERFLRDDGPYFGFTVVVPGDPFEIPLSVKRRFSLNEKAAREDAALEMLDRVVELSGKEIRDFNYSKVKLLRDSNSALRAKVGQLEDAYEKLMASYESLLNAHIEGQSP</sequence>
<dbReference type="AlphaFoldDB" id="A0A444ZLL0"/>
<dbReference type="InterPro" id="IPR011992">
    <property type="entry name" value="EF-hand-dom_pair"/>
</dbReference>
<proteinExistence type="inferred from homology"/>
<dbReference type="STRING" id="3818.A0A444ZLL0"/>
<evidence type="ECO:0000256" key="19">
    <source>
        <dbReference type="ARBA" id="ARBA00023315"/>
    </source>
</evidence>
<dbReference type="SUPFAM" id="SSF55455">
    <property type="entry name" value="SRF-like"/>
    <property type="match status" value="1"/>
</dbReference>
<evidence type="ECO:0000259" key="22">
    <source>
        <dbReference type="PROSITE" id="PS50222"/>
    </source>
</evidence>
<comment type="pathway">
    <text evidence="3">Lipid metabolism; phospholipid metabolism.</text>
</comment>
<feature type="coiled-coil region" evidence="20">
    <location>
        <begin position="968"/>
        <end position="995"/>
    </location>
</feature>
<dbReference type="GO" id="GO:0016020">
    <property type="term" value="C:membrane"/>
    <property type="evidence" value="ECO:0007669"/>
    <property type="project" value="UniProtKB-SubCell"/>
</dbReference>
<dbReference type="GO" id="GO:0000977">
    <property type="term" value="F:RNA polymerase II transcription regulatory region sequence-specific DNA binding"/>
    <property type="evidence" value="ECO:0007669"/>
    <property type="project" value="InterPro"/>
</dbReference>
<keyword evidence="25" id="KW-1185">Reference proteome</keyword>
<dbReference type="PROSITE" id="PS50066">
    <property type="entry name" value="MADS_BOX_2"/>
    <property type="match status" value="1"/>
</dbReference>
<evidence type="ECO:0000256" key="8">
    <source>
        <dbReference type="ARBA" id="ARBA00022837"/>
    </source>
</evidence>
<keyword evidence="16" id="KW-0594">Phospholipid biosynthesis</keyword>
<dbReference type="InterPro" id="IPR036879">
    <property type="entry name" value="TF_MADSbox_sf"/>
</dbReference>
<evidence type="ECO:0000256" key="17">
    <source>
        <dbReference type="ARBA" id="ARBA00023242"/>
    </source>
</evidence>
<dbReference type="EMBL" id="SDMP01000014">
    <property type="protein sequence ID" value="RYR15060.1"/>
    <property type="molecule type" value="Genomic_DNA"/>
</dbReference>
<evidence type="ECO:0000256" key="11">
    <source>
        <dbReference type="ARBA" id="ARBA00023089"/>
    </source>
</evidence>
<dbReference type="PANTHER" id="PTHR23063:SF52">
    <property type="entry name" value="LYSOPHOSPHATIDYLCHOLINE ACYLTRANSFERASE"/>
    <property type="match status" value="1"/>
</dbReference>
<dbReference type="CDD" id="cd00265">
    <property type="entry name" value="MADS_MEF2_like"/>
    <property type="match status" value="1"/>
</dbReference>
<dbReference type="GO" id="GO:0071618">
    <property type="term" value="F:lysophosphatidylethanolamine acyltransferase activity"/>
    <property type="evidence" value="ECO:0007669"/>
    <property type="project" value="TreeGrafter"/>
</dbReference>
<dbReference type="CDD" id="cd07991">
    <property type="entry name" value="LPLAT_LPCAT1-like"/>
    <property type="match status" value="1"/>
</dbReference>
<dbReference type="PROSITE" id="PS50222">
    <property type="entry name" value="EF_HAND_2"/>
    <property type="match status" value="1"/>
</dbReference>
<reference evidence="24 25" key="1">
    <citation type="submission" date="2019-01" db="EMBL/GenBank/DDBJ databases">
        <title>Sequencing of cultivated peanut Arachis hypogaea provides insights into genome evolution and oil improvement.</title>
        <authorList>
            <person name="Chen X."/>
        </authorList>
    </citation>
    <scope>NUCLEOTIDE SEQUENCE [LARGE SCALE GENOMIC DNA]</scope>
    <source>
        <strain evidence="25">cv. Fuhuasheng</strain>
        <tissue evidence="24">Leaves</tissue>
    </source>
</reference>
<dbReference type="PROSITE" id="PS00350">
    <property type="entry name" value="MADS_BOX_1"/>
    <property type="match status" value="1"/>
</dbReference>
<dbReference type="InterPro" id="IPR011320">
    <property type="entry name" value="RNase_H1_N"/>
</dbReference>
<dbReference type="Gene3D" id="3.40.970.10">
    <property type="entry name" value="Ribonuclease H1, N-terminal domain"/>
    <property type="match status" value="1"/>
</dbReference>
<dbReference type="PRINTS" id="PR00404">
    <property type="entry name" value="MADSDOMAIN"/>
</dbReference>
<keyword evidence="9" id="KW-1133">Transmembrane helix</keyword>
<evidence type="ECO:0000259" key="23">
    <source>
        <dbReference type="PROSITE" id="PS51297"/>
    </source>
</evidence>
<feature type="domain" description="EF-hand" evidence="22">
    <location>
        <begin position="429"/>
        <end position="464"/>
    </location>
</feature>
<evidence type="ECO:0000256" key="4">
    <source>
        <dbReference type="ARBA" id="ARBA00008655"/>
    </source>
</evidence>
<evidence type="ECO:0000256" key="7">
    <source>
        <dbReference type="ARBA" id="ARBA00022692"/>
    </source>
</evidence>
<evidence type="ECO:0000256" key="3">
    <source>
        <dbReference type="ARBA" id="ARBA00005074"/>
    </source>
</evidence>
<comment type="caution">
    <text evidence="24">The sequence shown here is derived from an EMBL/GenBank/DDBJ whole genome shotgun (WGS) entry which is preliminary data.</text>
</comment>
<dbReference type="SMART" id="SM00432">
    <property type="entry name" value="MADS"/>
    <property type="match status" value="1"/>
</dbReference>
<keyword evidence="7" id="KW-0812">Transmembrane</keyword>
<comment type="subcellular location">
    <subcellularLocation>
        <location evidence="2">Membrane</location>
    </subcellularLocation>
    <subcellularLocation>
        <location evidence="1">Nucleus</location>
    </subcellularLocation>
</comment>
<evidence type="ECO:0000256" key="13">
    <source>
        <dbReference type="ARBA" id="ARBA00023125"/>
    </source>
</evidence>
<keyword evidence="18" id="KW-1208">Phospholipid metabolism</keyword>
<keyword evidence="6" id="KW-0808">Transferase</keyword>
<evidence type="ECO:0000313" key="25">
    <source>
        <dbReference type="Proteomes" id="UP000289738"/>
    </source>
</evidence>
<dbReference type="InterPro" id="IPR002048">
    <property type="entry name" value="EF_hand_dom"/>
</dbReference>
<dbReference type="FunFam" id="3.40.1810.10:FF:000012">
    <property type="entry name" value="MADS-box protein SOC1"/>
    <property type="match status" value="1"/>
</dbReference>
<feature type="domain" description="K-box" evidence="23">
    <location>
        <begin position="641"/>
        <end position="731"/>
    </location>
</feature>
<comment type="similarity">
    <text evidence="4">Belongs to the 1-acyl-sn-glycerol-3-phosphate acyltransferase family.</text>
</comment>
<keyword evidence="20" id="KW-0175">Coiled coil</keyword>
<evidence type="ECO:0000256" key="14">
    <source>
        <dbReference type="ARBA" id="ARBA00023136"/>
    </source>
</evidence>
<dbReference type="SUPFAM" id="SSF69593">
    <property type="entry name" value="Glycerol-3-phosphate (1)-acyltransferase"/>
    <property type="match status" value="1"/>
</dbReference>
<keyword evidence="15" id="KW-0804">Transcription</keyword>
<dbReference type="GO" id="GO:0003700">
    <property type="term" value="F:DNA-binding transcription factor activity"/>
    <property type="evidence" value="ECO:0007669"/>
    <property type="project" value="InterPro"/>
</dbReference>
<evidence type="ECO:0000256" key="1">
    <source>
        <dbReference type="ARBA" id="ARBA00004123"/>
    </source>
</evidence>
<evidence type="ECO:0000256" key="15">
    <source>
        <dbReference type="ARBA" id="ARBA00023163"/>
    </source>
</evidence>
<dbReference type="Pfam" id="PF01553">
    <property type="entry name" value="Acyltransferase"/>
    <property type="match status" value="1"/>
</dbReference>
<dbReference type="GO" id="GO:0009908">
    <property type="term" value="P:flower development"/>
    <property type="evidence" value="ECO:0007669"/>
    <property type="project" value="UniProtKB-KW"/>
</dbReference>
<keyword evidence="8" id="KW-0106">Calcium</keyword>
<keyword evidence="5" id="KW-0444">Lipid biosynthesis</keyword>
<dbReference type="PANTHER" id="PTHR23063">
    <property type="entry name" value="PHOSPHOLIPID ACYLTRANSFERASE"/>
    <property type="match status" value="1"/>
</dbReference>
<dbReference type="Pfam" id="PF01486">
    <property type="entry name" value="K-box"/>
    <property type="match status" value="1"/>
</dbReference>
<dbReference type="Gene3D" id="3.40.1810.10">
    <property type="entry name" value="Transcription factor, MADS-box"/>
    <property type="match status" value="1"/>
</dbReference>
<dbReference type="InterPro" id="IPR045252">
    <property type="entry name" value="LPCAT1-like"/>
</dbReference>
<name>A0A444ZLL0_ARAHY</name>
<dbReference type="UniPathway" id="UPA00085"/>
<dbReference type="InterPro" id="IPR009027">
    <property type="entry name" value="Ribosomal_bL9/RNase_H1_N"/>
</dbReference>